<keyword evidence="12" id="KW-0472">Membrane</keyword>
<evidence type="ECO:0000256" key="8">
    <source>
        <dbReference type="ARBA" id="ARBA00023163"/>
    </source>
</evidence>
<feature type="transmembrane region" description="Helical" evidence="12">
    <location>
        <begin position="871"/>
        <end position="890"/>
    </location>
</feature>
<keyword evidence="4 10" id="KW-0863">Zinc-finger</keyword>
<evidence type="ECO:0000313" key="16">
    <source>
        <dbReference type="Proteomes" id="UP000198287"/>
    </source>
</evidence>
<feature type="domain" description="C2H2-type" evidence="14">
    <location>
        <begin position="1292"/>
        <end position="1319"/>
    </location>
</feature>
<evidence type="ECO:0000256" key="9">
    <source>
        <dbReference type="ARBA" id="ARBA00023242"/>
    </source>
</evidence>
<reference evidence="15 16" key="1">
    <citation type="submission" date="2015-12" db="EMBL/GenBank/DDBJ databases">
        <title>The genome of Folsomia candida.</title>
        <authorList>
            <person name="Faddeeva A."/>
            <person name="Derks M.F."/>
            <person name="Anvar Y."/>
            <person name="Smit S."/>
            <person name="Van Straalen N."/>
            <person name="Roelofs D."/>
        </authorList>
    </citation>
    <scope>NUCLEOTIDE SEQUENCE [LARGE SCALE GENOMIC DNA]</scope>
    <source>
        <strain evidence="15 16">VU population</strain>
        <tissue evidence="15">Whole body</tissue>
    </source>
</reference>
<feature type="domain" description="C2H2-type" evidence="14">
    <location>
        <begin position="1332"/>
        <end position="1361"/>
    </location>
</feature>
<name>A0A226F6L6_FOLCA</name>
<keyword evidence="2" id="KW-0479">Metal-binding</keyword>
<keyword evidence="8" id="KW-0804">Transcription</keyword>
<dbReference type="FunFam" id="3.30.160.60:FF:000100">
    <property type="entry name" value="Zinc finger 45-like"/>
    <property type="match status" value="1"/>
</dbReference>
<dbReference type="PANTHER" id="PTHR24379:SF127">
    <property type="entry name" value="BLOODY FINGERS-RELATED"/>
    <property type="match status" value="1"/>
</dbReference>
<evidence type="ECO:0000256" key="3">
    <source>
        <dbReference type="ARBA" id="ARBA00022737"/>
    </source>
</evidence>
<feature type="compositionally biased region" description="Polar residues" evidence="11">
    <location>
        <begin position="1423"/>
        <end position="1432"/>
    </location>
</feature>
<evidence type="ECO:0000256" key="4">
    <source>
        <dbReference type="ARBA" id="ARBA00022771"/>
    </source>
</evidence>
<comment type="caution">
    <text evidence="15">The sequence shown here is derived from an EMBL/GenBank/DDBJ whole genome shotgun (WGS) entry which is preliminary data.</text>
</comment>
<dbReference type="GO" id="GO:0008270">
    <property type="term" value="F:zinc ion binding"/>
    <property type="evidence" value="ECO:0007669"/>
    <property type="project" value="UniProtKB-KW"/>
</dbReference>
<dbReference type="OrthoDB" id="654211at2759"/>
<feature type="transmembrane region" description="Helical" evidence="12">
    <location>
        <begin position="816"/>
        <end position="842"/>
    </location>
</feature>
<keyword evidence="7" id="KW-0238">DNA-binding</keyword>
<feature type="domain" description="C2H2-type" evidence="14">
    <location>
        <begin position="1362"/>
        <end position="1389"/>
    </location>
</feature>
<dbReference type="Pfam" id="PF00096">
    <property type="entry name" value="zf-C2H2"/>
    <property type="match status" value="1"/>
</dbReference>
<keyword evidence="12" id="KW-0812">Transmembrane</keyword>
<dbReference type="Gene3D" id="3.30.160.60">
    <property type="entry name" value="Classic Zinc Finger"/>
    <property type="match status" value="4"/>
</dbReference>
<dbReference type="PROSITE" id="PS00028">
    <property type="entry name" value="ZINC_FINGER_C2H2_1"/>
    <property type="match status" value="4"/>
</dbReference>
<evidence type="ECO:0000256" key="1">
    <source>
        <dbReference type="ARBA" id="ARBA00004123"/>
    </source>
</evidence>
<evidence type="ECO:0000256" key="12">
    <source>
        <dbReference type="SAM" id="Phobius"/>
    </source>
</evidence>
<evidence type="ECO:0000256" key="10">
    <source>
        <dbReference type="PROSITE-ProRule" id="PRU00042"/>
    </source>
</evidence>
<feature type="region of interest" description="Disordered" evidence="11">
    <location>
        <begin position="1399"/>
        <end position="1432"/>
    </location>
</feature>
<keyword evidence="12" id="KW-1133">Transmembrane helix</keyword>
<dbReference type="PANTHER" id="PTHR24379">
    <property type="entry name" value="KRAB AND ZINC FINGER DOMAIN-CONTAINING"/>
    <property type="match status" value="1"/>
</dbReference>
<dbReference type="GO" id="GO:0000981">
    <property type="term" value="F:DNA-binding transcription factor activity, RNA polymerase II-specific"/>
    <property type="evidence" value="ECO:0007669"/>
    <property type="project" value="TreeGrafter"/>
</dbReference>
<dbReference type="Proteomes" id="UP000198287">
    <property type="component" value="Unassembled WGS sequence"/>
</dbReference>
<evidence type="ECO:0000256" key="6">
    <source>
        <dbReference type="ARBA" id="ARBA00023015"/>
    </source>
</evidence>
<gene>
    <name evidence="15" type="ORF">Fcan01_00964</name>
</gene>
<keyword evidence="9" id="KW-0539">Nucleus</keyword>
<dbReference type="SUPFAM" id="SSF57667">
    <property type="entry name" value="beta-beta-alpha zinc fingers"/>
    <property type="match status" value="2"/>
</dbReference>
<keyword evidence="5" id="KW-0862">Zinc</keyword>
<feature type="domain" description="C2H2-type" evidence="14">
    <location>
        <begin position="1510"/>
        <end position="1533"/>
    </location>
</feature>
<feature type="transmembrane region" description="Helical" evidence="12">
    <location>
        <begin position="311"/>
        <end position="334"/>
    </location>
</feature>
<dbReference type="Pfam" id="PF16622">
    <property type="entry name" value="zf-C2H2_11"/>
    <property type="match status" value="1"/>
</dbReference>
<evidence type="ECO:0000256" key="13">
    <source>
        <dbReference type="SAM" id="SignalP"/>
    </source>
</evidence>
<accession>A0A226F6L6</accession>
<keyword evidence="16" id="KW-1185">Reference proteome</keyword>
<feature type="transmembrane region" description="Helical" evidence="12">
    <location>
        <begin position="360"/>
        <end position="381"/>
    </location>
</feature>
<feature type="chain" id="PRO_5012036532" evidence="13">
    <location>
        <begin position="23"/>
        <end position="1581"/>
    </location>
</feature>
<feature type="signal peptide" evidence="13">
    <location>
        <begin position="1"/>
        <end position="22"/>
    </location>
</feature>
<dbReference type="InterPro" id="IPR036236">
    <property type="entry name" value="Znf_C2H2_sf"/>
</dbReference>
<keyword evidence="13" id="KW-0732">Signal</keyword>
<evidence type="ECO:0000256" key="5">
    <source>
        <dbReference type="ARBA" id="ARBA00022833"/>
    </source>
</evidence>
<evidence type="ECO:0000256" key="2">
    <source>
        <dbReference type="ARBA" id="ARBA00022723"/>
    </source>
</evidence>
<dbReference type="SMART" id="SM00355">
    <property type="entry name" value="ZnF_C2H2"/>
    <property type="match status" value="8"/>
</dbReference>
<dbReference type="GO" id="GO:0000977">
    <property type="term" value="F:RNA polymerase II transcription regulatory region sequence-specific DNA binding"/>
    <property type="evidence" value="ECO:0007669"/>
    <property type="project" value="TreeGrafter"/>
</dbReference>
<keyword evidence="6" id="KW-0805">Transcription regulation</keyword>
<evidence type="ECO:0000313" key="15">
    <source>
        <dbReference type="EMBL" id="OXA64980.1"/>
    </source>
</evidence>
<evidence type="ECO:0000256" key="11">
    <source>
        <dbReference type="SAM" id="MobiDB-lite"/>
    </source>
</evidence>
<keyword evidence="3" id="KW-0677">Repeat</keyword>
<proteinExistence type="predicted"/>
<protein>
    <submittedName>
        <fullName evidence="15">Oocyte zinc finger protein XlCOF6</fullName>
    </submittedName>
</protein>
<dbReference type="InterPro" id="IPR013087">
    <property type="entry name" value="Znf_C2H2_type"/>
</dbReference>
<evidence type="ECO:0000259" key="14">
    <source>
        <dbReference type="PROSITE" id="PS50157"/>
    </source>
</evidence>
<dbReference type="EMBL" id="LNIX01000001">
    <property type="protein sequence ID" value="OXA64980.1"/>
    <property type="molecule type" value="Genomic_DNA"/>
</dbReference>
<dbReference type="InterPro" id="IPR041697">
    <property type="entry name" value="Znf-C2H2_11"/>
</dbReference>
<dbReference type="PROSITE" id="PS50157">
    <property type="entry name" value="ZINC_FINGER_C2H2_2"/>
    <property type="match status" value="5"/>
</dbReference>
<evidence type="ECO:0000256" key="7">
    <source>
        <dbReference type="ARBA" id="ARBA00023125"/>
    </source>
</evidence>
<comment type="subcellular location">
    <subcellularLocation>
        <location evidence="1">Nucleus</location>
    </subcellularLocation>
</comment>
<feature type="domain" description="C2H2-type" evidence="14">
    <location>
        <begin position="1541"/>
        <end position="1564"/>
    </location>
</feature>
<organism evidence="15 16">
    <name type="scientific">Folsomia candida</name>
    <name type="common">Springtail</name>
    <dbReference type="NCBI Taxonomy" id="158441"/>
    <lineage>
        <taxon>Eukaryota</taxon>
        <taxon>Metazoa</taxon>
        <taxon>Ecdysozoa</taxon>
        <taxon>Arthropoda</taxon>
        <taxon>Hexapoda</taxon>
        <taxon>Collembola</taxon>
        <taxon>Entomobryomorpha</taxon>
        <taxon>Isotomoidea</taxon>
        <taxon>Isotomidae</taxon>
        <taxon>Proisotominae</taxon>
        <taxon>Folsomia</taxon>
    </lineage>
</organism>
<sequence>MGTIKIELIIITVIICYHGSRALPDLSEFVIPNCTVHIKAGSLVASVNKDNIEQDIVTNFIDINKNELIFTTSSIRNGPFLRLHKFCYILFYMMMQPTFTSVKSMESALQSVPLLEKYSGVIIVVKKYARYSLIFRSTWERITVRIFVYEMDSRDLSKSAVYYVCFLCKRVFILVEIDTILLVNYTDILFAQNWQKFKLLANSIKPGLDNELIINCNNVDTGMLYFACAFHHRFASEVMLLFNISIQFDFDLGNVYGNKFGSIIYLFGAQGIPSQLAHLAVNQRRIGHHLIYCRYWDVTSIDLTLVTNTRWITIFSTYVWSCVALVLLVTYVILHFRKLPSNSWLNVYAILFRQKFAKIYILYFVSFLTIPVLVGYEYFIAARLIVPDQIKKLTSLRDVLDNNFEIYIIKQIPNTWGAKDMLQREFEALGRAHKLDETVFYTESYKVEDLWAVLSPQHPNRSIMTTAENIDIMLHNVRLLQGEHECDKIVNVALVNDHFDILLNRFQREMKEILGYYSAGGIVNVWKGWLAFFHQSLMRHGEIKGKDVAFVGVKDLISLAILARKSNRTPCLIQVFDIGTENLAISHLIKFIHKPTEFPDTLILLHNNKTTEDRILISKIISSGSNYKVVFVQVTDQQNVQEISILSPVFKNNEPLIVPLCRNSCDTVTLQYLQKRWNEVQNKLDGSSVSLPADDIVHMILTPEVVRFAITRACSISPISHDQNKGFSSYPGSSCVLLEFILKSNFSISKVKTSHNYQSSIFIDRFKLTEKTYSWISSRLIFPYAESHDGVFYSVFVNRSELVFSLNIMAPFQPTVWWSLTLCVLMMSVILGVISGNGLIYLRTTIFWTFAMFLEQSSVQFEIKMRRFSNLGTLLIGLWSLTMVVVTNTYTDSIYSFLVSDIDPIVPDNFELILKSDTIKTYTFRTSNEYALTLTSVVHLLEELKVLRKVKILEIPYGHGLLDTSVVPLSYRGFVGSTHISKTFVVVQNYADLRAFSVLIKETGRFVKVKNSDENLVKIRVGWVASKNYVGHMFGRVLVGFLESGIYQVWNERWRRYLDIVGLDQVRKAIAIREEKREGGKGTEGDKSLSWGQLRSCFIMLVWGIGLTCIAHSLEIGWMEDENLVDSARLCDRLPLDDVIVKEENLGKDTGWTVLEFPEESIVLDKLTDTKLEYEDIIPSRIYNFQIGTDVSSTSEPEPVSDKLFPCLKCGEACESQFYLTFHHFCAKFRYRCPKCGVKLTTLGFLNAHLDRNSCIAPSTSTEIVTNKEANPRLIQTLGQQTSSENNSKSQFSCDRCGSTFKSRDTFRNHQRRKRDCNPVPKCRSPSNRVLFACTYPGCKRIFSIRHSLISHIKSHTTEKPFSCLHCGQQFKYASNLKIHSHSCEASRTNVVNSEEMDAENLGTDDDGKQPSPQNLENRDNRTPSLTDTSGTPVHGFNTTNIYTCHICHRVCRSFTFYHRHVAAHSNIRGDDVDLHCANCGREYKHIYNLRAHTMSKMLEIRTNCLSYNFQCLHCGIKFKSDAALRRHIQMAHPEVFDRERRCQVCGEIFKYRRSLEKHMQKYHKKLFNTEEEKVDVVYID</sequence>
<dbReference type="GO" id="GO:0005634">
    <property type="term" value="C:nucleus"/>
    <property type="evidence" value="ECO:0007669"/>
    <property type="project" value="UniProtKB-SubCell"/>
</dbReference>